<dbReference type="SUPFAM" id="SSF56801">
    <property type="entry name" value="Acetyl-CoA synthetase-like"/>
    <property type="match status" value="1"/>
</dbReference>
<sequence>MFVQDLIYQGQADKVAIDGELKITYRDLQISVEEYRNYLYSIGIRRGDNVGVLSKNSAYYIYAYMAIVSLGAVVVPINFQLTAREIAYIVQDAEMKFFISDVEVEIKEELEFYQYKFPVKKMLLTDIEVKAKIKGKYVPAPSLPESFTEDEVCVIIYTSGTTGNPKGAMLTHKNQVSNARMFKQAIGINENDNVLCVLPMYHCFAWTCAVLNPLYSKARITILDAFNPKETVVAIQKFDVNLIYAVPAICNILTRTAPTEALANVHTFIVGGTSLPIKIATDFAKKFNLTILEGYGLSEASPVVAVNTKNKYRLGSIGCPLPDIEVKIIDANGKGVSRGEVGELIVRGDNVMKGYYHLPEATKAALKPDGWLHTGDIAYQDEDGFIFIVDRLKDMLISSGENVYPREIEEVLYTYDGVMEAAVVGREDKLRGQAVVAYIVPADGVVIDKKEVKDYLQRNLAIYKVPREIHIVDHFPKSQTGKILKRLLS</sequence>
<feature type="domain" description="AMP-dependent synthetase/ligase" evidence="2">
    <location>
        <begin position="10"/>
        <end position="356"/>
    </location>
</feature>
<feature type="transmembrane region" description="Helical" evidence="1">
    <location>
        <begin position="59"/>
        <end position="79"/>
    </location>
</feature>
<keyword evidence="5" id="KW-1185">Reference proteome</keyword>
<dbReference type="PANTHER" id="PTHR24096">
    <property type="entry name" value="LONG-CHAIN-FATTY-ACID--COA LIGASE"/>
    <property type="match status" value="1"/>
</dbReference>
<dbReference type="GO" id="GO:0016405">
    <property type="term" value="F:CoA-ligase activity"/>
    <property type="evidence" value="ECO:0007669"/>
    <property type="project" value="TreeGrafter"/>
</dbReference>
<keyword evidence="1" id="KW-0472">Membrane</keyword>
<keyword evidence="1" id="KW-0812">Transmembrane</keyword>
<dbReference type="KEGG" id="sgbi:P3F81_08535"/>
<protein>
    <submittedName>
        <fullName evidence="4">AMP-binding protein</fullName>
    </submittedName>
</protein>
<dbReference type="Gene3D" id="3.40.50.12780">
    <property type="entry name" value="N-terminal domain of ligase-like"/>
    <property type="match status" value="1"/>
</dbReference>
<dbReference type="EMBL" id="CP120678">
    <property type="protein sequence ID" value="WIW69962.1"/>
    <property type="molecule type" value="Genomic_DNA"/>
</dbReference>
<organism evidence="4 5">
    <name type="scientific">Selenobaculum gibii</name>
    <dbReference type="NCBI Taxonomy" id="3054208"/>
    <lineage>
        <taxon>Bacteria</taxon>
        <taxon>Bacillati</taxon>
        <taxon>Bacillota</taxon>
        <taxon>Negativicutes</taxon>
        <taxon>Selenomonadales</taxon>
        <taxon>Selenomonadaceae</taxon>
        <taxon>Selenobaculum</taxon>
    </lineage>
</organism>
<dbReference type="InterPro" id="IPR042099">
    <property type="entry name" value="ANL_N_sf"/>
</dbReference>
<keyword evidence="1" id="KW-1133">Transmembrane helix</keyword>
<dbReference type="InterPro" id="IPR045851">
    <property type="entry name" value="AMP-bd_C_sf"/>
</dbReference>
<dbReference type="InterPro" id="IPR000873">
    <property type="entry name" value="AMP-dep_synth/lig_dom"/>
</dbReference>
<dbReference type="Proteomes" id="UP001243623">
    <property type="component" value="Chromosome"/>
</dbReference>
<accession>A0A9Y2EQF6</accession>
<evidence type="ECO:0000259" key="2">
    <source>
        <dbReference type="Pfam" id="PF00501"/>
    </source>
</evidence>
<dbReference type="Pfam" id="PF00501">
    <property type="entry name" value="AMP-binding"/>
    <property type="match status" value="1"/>
</dbReference>
<dbReference type="InterPro" id="IPR020845">
    <property type="entry name" value="AMP-binding_CS"/>
</dbReference>
<dbReference type="Pfam" id="PF13193">
    <property type="entry name" value="AMP-binding_C"/>
    <property type="match status" value="1"/>
</dbReference>
<dbReference type="InterPro" id="IPR025110">
    <property type="entry name" value="AMP-bd_C"/>
</dbReference>
<evidence type="ECO:0000256" key="1">
    <source>
        <dbReference type="SAM" id="Phobius"/>
    </source>
</evidence>
<name>A0A9Y2EQF6_9FIRM</name>
<evidence type="ECO:0000313" key="5">
    <source>
        <dbReference type="Proteomes" id="UP001243623"/>
    </source>
</evidence>
<evidence type="ECO:0000259" key="3">
    <source>
        <dbReference type="Pfam" id="PF13193"/>
    </source>
</evidence>
<dbReference type="PROSITE" id="PS00455">
    <property type="entry name" value="AMP_BINDING"/>
    <property type="match status" value="1"/>
</dbReference>
<gene>
    <name evidence="4" type="ORF">P3F81_08535</name>
</gene>
<proteinExistence type="predicted"/>
<evidence type="ECO:0000313" key="4">
    <source>
        <dbReference type="EMBL" id="WIW69962.1"/>
    </source>
</evidence>
<dbReference type="RefSeq" id="WP_147669726.1">
    <property type="nucleotide sequence ID" value="NZ_CP120678.1"/>
</dbReference>
<dbReference type="AlphaFoldDB" id="A0A9Y2EQF6"/>
<reference evidence="4" key="1">
    <citation type="submission" date="2023-03" db="EMBL/GenBank/DDBJ databases">
        <title>Selenobaculum gbiensis gen. nov. sp. nov., a new bacterium isolated from the gut microbiota of IBD patient.</title>
        <authorList>
            <person name="Yeo S."/>
            <person name="Park H."/>
            <person name="Huh C.S."/>
        </authorList>
    </citation>
    <scope>NUCLEOTIDE SEQUENCE</scope>
    <source>
        <strain evidence="4">ICN-92133</strain>
    </source>
</reference>
<feature type="domain" description="AMP-binding enzyme C-terminal" evidence="3">
    <location>
        <begin position="407"/>
        <end position="482"/>
    </location>
</feature>
<dbReference type="Gene3D" id="3.30.300.30">
    <property type="match status" value="1"/>
</dbReference>